<sequence length="252" mass="26891">MKRKLTGSATSSMVLFFASSVLASVLGLRQVDRLNTEPGWVASIDLPAGQFITPAFLRQERIKSDDVVVTDPNQLIGKQLRVNKKSGEAFSSKDIATPKVRTLAQAVPAGRVLYTLKSDPYSIPVDQLRGGDRLDVLVRNRGGVHKVATDVRLIGVMRQGTSSQGEGGGAMSLLAPKRNAAAGKPVSSLVVAVKPHEVYHLATIGSGDRVSLVLHGARDIASGGPLHVAPKPTHREVEMVNGLSRTKVQLRL</sequence>
<dbReference type="InterPro" id="IPR036732">
    <property type="entry name" value="AFP_Neu5c_C_sf"/>
</dbReference>
<keyword evidence="4" id="KW-1185">Reference proteome</keyword>
<evidence type="ECO:0000256" key="1">
    <source>
        <dbReference type="SAM" id="SignalP"/>
    </source>
</evidence>
<dbReference type="CDD" id="cd11614">
    <property type="entry name" value="SAF_CpaB_FlgA_like"/>
    <property type="match status" value="1"/>
</dbReference>
<gene>
    <name evidence="3" type="ORF">HCU74_18235</name>
</gene>
<evidence type="ECO:0000313" key="4">
    <source>
        <dbReference type="Proteomes" id="UP000765845"/>
    </source>
</evidence>
<keyword evidence="1" id="KW-0732">Signal</keyword>
<comment type="caution">
    <text evidence="3">The sequence shown here is derived from an EMBL/GenBank/DDBJ whole genome shotgun (WGS) entry which is preliminary data.</text>
</comment>
<feature type="chain" id="PRO_5045303076" description="SAF domain-containing protein" evidence="1">
    <location>
        <begin position="24"/>
        <end position="252"/>
    </location>
</feature>
<protein>
    <recommendedName>
        <fullName evidence="2">SAF domain-containing protein</fullName>
    </recommendedName>
</protein>
<dbReference type="RefSeq" id="WP_168451868.1">
    <property type="nucleotide sequence ID" value="NZ_JAAWWK010000007.1"/>
</dbReference>
<reference evidence="3 4" key="1">
    <citation type="submission" date="2020-04" db="EMBL/GenBank/DDBJ databases">
        <authorList>
            <person name="Yoon J."/>
        </authorList>
    </citation>
    <scope>NUCLEOTIDE SEQUENCE [LARGE SCALE GENOMIC DNA]</scope>
    <source>
        <strain evidence="3 4">KMU-166</strain>
    </source>
</reference>
<dbReference type="SUPFAM" id="SSF51269">
    <property type="entry name" value="AFP III-like domain"/>
    <property type="match status" value="1"/>
</dbReference>
<feature type="domain" description="SAF" evidence="2">
    <location>
        <begin position="37"/>
        <end position="96"/>
    </location>
</feature>
<evidence type="ECO:0000259" key="2">
    <source>
        <dbReference type="SMART" id="SM00858"/>
    </source>
</evidence>
<dbReference type="Proteomes" id="UP000765845">
    <property type="component" value="Unassembled WGS sequence"/>
</dbReference>
<dbReference type="SMART" id="SM00858">
    <property type="entry name" value="SAF"/>
    <property type="match status" value="1"/>
</dbReference>
<proteinExistence type="predicted"/>
<dbReference type="InterPro" id="IPR013974">
    <property type="entry name" value="SAF"/>
</dbReference>
<accession>A0ABX1GK65</accession>
<dbReference type="EMBL" id="JAAWWK010000007">
    <property type="protein sequence ID" value="NKI19350.1"/>
    <property type="molecule type" value="Genomic_DNA"/>
</dbReference>
<organism evidence="3 4">
    <name type="scientific">Spongiibacter thalassae</name>
    <dbReference type="NCBI Taxonomy" id="2721624"/>
    <lineage>
        <taxon>Bacteria</taxon>
        <taxon>Pseudomonadati</taxon>
        <taxon>Pseudomonadota</taxon>
        <taxon>Gammaproteobacteria</taxon>
        <taxon>Cellvibrionales</taxon>
        <taxon>Spongiibacteraceae</taxon>
        <taxon>Spongiibacter</taxon>
    </lineage>
</organism>
<feature type="signal peptide" evidence="1">
    <location>
        <begin position="1"/>
        <end position="23"/>
    </location>
</feature>
<evidence type="ECO:0000313" key="3">
    <source>
        <dbReference type="EMBL" id="NKI19350.1"/>
    </source>
</evidence>
<name>A0ABX1GK65_9GAMM</name>